<proteinExistence type="predicted"/>
<dbReference type="EMBL" id="QMQX01000111">
    <property type="protein sequence ID" value="RLE51401.1"/>
    <property type="molecule type" value="Genomic_DNA"/>
</dbReference>
<dbReference type="EMBL" id="QMQV01000011">
    <property type="protein sequence ID" value="RLE50181.1"/>
    <property type="molecule type" value="Genomic_DNA"/>
</dbReference>
<organism evidence="2 5">
    <name type="scientific">Thermoproteota archaeon</name>
    <dbReference type="NCBI Taxonomy" id="2056631"/>
    <lineage>
        <taxon>Archaea</taxon>
        <taxon>Thermoproteota</taxon>
    </lineage>
</organism>
<reference evidence="4 5" key="1">
    <citation type="submission" date="2018-06" db="EMBL/GenBank/DDBJ databases">
        <title>Extensive metabolic versatility and redundancy in microbially diverse, dynamic hydrothermal sediments.</title>
        <authorList>
            <person name="Dombrowski N."/>
            <person name="Teske A."/>
            <person name="Baker B.J."/>
        </authorList>
    </citation>
    <scope>NUCLEOTIDE SEQUENCE [LARGE SCALE GENOMIC DNA]</scope>
    <source>
        <strain evidence="3">B34_G17</strain>
        <strain evidence="2">B66_G16</strain>
    </source>
</reference>
<evidence type="ECO:0000313" key="2">
    <source>
        <dbReference type="EMBL" id="RLE50181.1"/>
    </source>
</evidence>
<accession>A0A497ETD0</accession>
<name>A0A497ETD0_9CREN</name>
<comment type="caution">
    <text evidence="2">The sequence shown here is derived from an EMBL/GenBank/DDBJ whole genome shotgun (WGS) entry which is preliminary data.</text>
</comment>
<feature type="transmembrane region" description="Helical" evidence="1">
    <location>
        <begin position="203"/>
        <end position="222"/>
    </location>
</feature>
<keyword evidence="1" id="KW-0472">Membrane</keyword>
<keyword evidence="1" id="KW-1133">Transmembrane helix</keyword>
<evidence type="ECO:0000256" key="1">
    <source>
        <dbReference type="SAM" id="Phobius"/>
    </source>
</evidence>
<feature type="transmembrane region" description="Helical" evidence="1">
    <location>
        <begin position="85"/>
        <end position="103"/>
    </location>
</feature>
<feature type="transmembrane region" description="Helical" evidence="1">
    <location>
        <begin position="146"/>
        <end position="166"/>
    </location>
</feature>
<evidence type="ECO:0000313" key="5">
    <source>
        <dbReference type="Proteomes" id="UP000278475"/>
    </source>
</evidence>
<dbReference type="AlphaFoldDB" id="A0A497ETD0"/>
<feature type="transmembrane region" description="Helical" evidence="1">
    <location>
        <begin position="49"/>
        <end position="73"/>
    </location>
</feature>
<dbReference type="Proteomes" id="UP000272051">
    <property type="component" value="Unassembled WGS sequence"/>
</dbReference>
<evidence type="ECO:0000313" key="3">
    <source>
        <dbReference type="EMBL" id="RLE51401.1"/>
    </source>
</evidence>
<feature type="transmembrane region" description="Helical" evidence="1">
    <location>
        <begin position="12"/>
        <end position="37"/>
    </location>
</feature>
<feature type="transmembrane region" description="Helical" evidence="1">
    <location>
        <begin position="178"/>
        <end position="197"/>
    </location>
</feature>
<gene>
    <name evidence="2" type="ORF">DRJ31_02195</name>
    <name evidence="3" type="ORF">DRJ33_06005</name>
</gene>
<evidence type="ECO:0000313" key="4">
    <source>
        <dbReference type="Proteomes" id="UP000272051"/>
    </source>
</evidence>
<protein>
    <submittedName>
        <fullName evidence="2">Uncharacterized protein</fullName>
    </submittedName>
</protein>
<keyword evidence="1" id="KW-0812">Transmembrane</keyword>
<dbReference type="Proteomes" id="UP000278475">
    <property type="component" value="Unassembled WGS sequence"/>
</dbReference>
<feature type="transmembrane region" description="Helical" evidence="1">
    <location>
        <begin position="115"/>
        <end position="134"/>
    </location>
</feature>
<sequence length="256" mass="28456">MLALFTIPHLIGYYLLNAPLISCILPLSACILLLAVVIKLALHWRMSTILFSLILMIISVLFLLSAEIMKFLIYTNLIPPIEKIYYLYILAMVPGAFGISTLISDWKNNIKISRIDYILPLAFAIPGTALIVPYFINPDIYLNDLHVLGCGYLLLLTSFFAFLAIVIHKRFSCSLSSYMLVLGILLLLFAHCLAPLQTTLRDLAALPLTLGYVILSAALLYFMRESEGHGAETYLKASPSLSLDLAKKVKDEGNTP</sequence>